<name>A0A0K2UDG0_LEPSM</name>
<protein>
    <submittedName>
        <fullName evidence="1">Uncharacterized protein</fullName>
    </submittedName>
</protein>
<dbReference type="EMBL" id="HACA01018611">
    <property type="protein sequence ID" value="CDW35972.1"/>
    <property type="molecule type" value="Transcribed_RNA"/>
</dbReference>
<proteinExistence type="predicted"/>
<evidence type="ECO:0000313" key="1">
    <source>
        <dbReference type="EMBL" id="CDW35972.1"/>
    </source>
</evidence>
<organism evidence="1">
    <name type="scientific">Lepeophtheirus salmonis</name>
    <name type="common">Salmon louse</name>
    <name type="synonym">Caligus salmonis</name>
    <dbReference type="NCBI Taxonomy" id="72036"/>
    <lineage>
        <taxon>Eukaryota</taxon>
        <taxon>Metazoa</taxon>
        <taxon>Ecdysozoa</taxon>
        <taxon>Arthropoda</taxon>
        <taxon>Crustacea</taxon>
        <taxon>Multicrustacea</taxon>
        <taxon>Hexanauplia</taxon>
        <taxon>Copepoda</taxon>
        <taxon>Siphonostomatoida</taxon>
        <taxon>Caligidae</taxon>
        <taxon>Lepeophtheirus</taxon>
    </lineage>
</organism>
<accession>A0A0K2UDG0</accession>
<sequence>VFIVFWQKRPLYRGTEILTRKQASLMDIHVGLLVYPTIFGLLSSCKHHCHRVT</sequence>
<reference evidence="1" key="1">
    <citation type="submission" date="2014-05" db="EMBL/GenBank/DDBJ databases">
        <authorList>
            <person name="Chronopoulou M."/>
        </authorList>
    </citation>
    <scope>NUCLEOTIDE SEQUENCE</scope>
    <source>
        <tissue evidence="1">Whole organism</tissue>
    </source>
</reference>
<dbReference type="AlphaFoldDB" id="A0A0K2UDG0"/>
<feature type="non-terminal residue" evidence="1">
    <location>
        <position position="1"/>
    </location>
</feature>